<dbReference type="PANTHER" id="PTHR12847:SF9">
    <property type="entry name" value="NECAP-LIKE PROTEIN CG9132"/>
    <property type="match status" value="1"/>
</dbReference>
<dbReference type="InterPro" id="IPR012466">
    <property type="entry name" value="NECAP_PHear"/>
</dbReference>
<dbReference type="InterPro" id="IPR011993">
    <property type="entry name" value="PH-like_dom_sf"/>
</dbReference>
<proteinExistence type="predicted"/>
<gene>
    <name evidence="2" type="ORF">NEOLI_001072</name>
</gene>
<dbReference type="CDD" id="cd13228">
    <property type="entry name" value="PHear_NECAP"/>
    <property type="match status" value="1"/>
</dbReference>
<dbReference type="GO" id="GO:0030125">
    <property type="term" value="C:clathrin vesicle coat"/>
    <property type="evidence" value="ECO:0007669"/>
    <property type="project" value="TreeGrafter"/>
</dbReference>
<feature type="domain" description="NECAP PHear" evidence="1">
    <location>
        <begin position="11"/>
        <end position="156"/>
    </location>
</feature>
<dbReference type="Proteomes" id="UP000186594">
    <property type="component" value="Unassembled WGS sequence"/>
</dbReference>
<dbReference type="Gene3D" id="2.30.29.30">
    <property type="entry name" value="Pleckstrin-homology domain (PH domain)/Phosphotyrosine-binding domain (PTB)"/>
    <property type="match status" value="1"/>
</dbReference>
<dbReference type="GO" id="GO:0006897">
    <property type="term" value="P:endocytosis"/>
    <property type="evidence" value="ECO:0007669"/>
    <property type="project" value="InterPro"/>
</dbReference>
<dbReference type="OrthoDB" id="10265489at2759"/>
<sequence>MLDDSQCTVQFQSTVQVYRIPPRASSKGHRASDWGDLDKSLWSGRLRILETDTECEIRLEDSNTGELFAACPYISTHVVEPVLDSSRFFVITVVDQGRRAYLGIGFQEKTDAFDLNVALQDFRKRQLGVQEAKKKVALPPKDYSLKEGETITVNIGQKQRTVASRPATASEIDEIFIPPPPSVMDINRTQSEAVNEAFDDDAWGDFQ</sequence>
<comment type="caution">
    <text evidence="2">The sequence shown here is derived from an EMBL/GenBank/DDBJ whole genome shotgun (WGS) entry which is preliminary data.</text>
</comment>
<protein>
    <submittedName>
        <fullName evidence="2">Adaptin ear-binding coat-associated protein 2</fullName>
    </submittedName>
</protein>
<keyword evidence="3" id="KW-1185">Reference proteome</keyword>
<dbReference type="STRING" id="1198029.A0A1U7LG99"/>
<dbReference type="OMA" id="LTTNRGH"/>
<evidence type="ECO:0000313" key="2">
    <source>
        <dbReference type="EMBL" id="OLL21680.1"/>
    </source>
</evidence>
<reference evidence="2 3" key="1">
    <citation type="submission" date="2016-04" db="EMBL/GenBank/DDBJ databases">
        <title>Evolutionary innovation and constraint leading to complex multicellularity in the Ascomycota.</title>
        <authorList>
            <person name="Cisse O."/>
            <person name="Nguyen A."/>
            <person name="Hewitt D.A."/>
            <person name="Jedd G."/>
            <person name="Stajich J.E."/>
        </authorList>
    </citation>
    <scope>NUCLEOTIDE SEQUENCE [LARGE SCALE GENOMIC DNA]</scope>
    <source>
        <strain evidence="2 3">DAH-3</strain>
    </source>
</reference>
<dbReference type="PANTHER" id="PTHR12847">
    <property type="entry name" value="ATP-BINDING CASSETTE ABC TRANSPORTER-RELATED"/>
    <property type="match status" value="1"/>
</dbReference>
<organism evidence="2 3">
    <name type="scientific">Neolecta irregularis (strain DAH-3)</name>
    <dbReference type="NCBI Taxonomy" id="1198029"/>
    <lineage>
        <taxon>Eukaryota</taxon>
        <taxon>Fungi</taxon>
        <taxon>Dikarya</taxon>
        <taxon>Ascomycota</taxon>
        <taxon>Taphrinomycotina</taxon>
        <taxon>Neolectales</taxon>
        <taxon>Neolectaceae</taxon>
        <taxon>Neolecta</taxon>
    </lineage>
</organism>
<evidence type="ECO:0000313" key="3">
    <source>
        <dbReference type="Proteomes" id="UP000186594"/>
    </source>
</evidence>
<accession>A0A1U7LG99</accession>
<dbReference type="AlphaFoldDB" id="A0A1U7LG99"/>
<dbReference type="Pfam" id="PF07933">
    <property type="entry name" value="DUF1681"/>
    <property type="match status" value="1"/>
</dbReference>
<dbReference type="SUPFAM" id="SSF50729">
    <property type="entry name" value="PH domain-like"/>
    <property type="match status" value="1"/>
</dbReference>
<name>A0A1U7LG99_NEOID</name>
<dbReference type="EMBL" id="LXFE01004399">
    <property type="protein sequence ID" value="OLL21680.1"/>
    <property type="molecule type" value="Genomic_DNA"/>
</dbReference>
<evidence type="ECO:0000259" key="1">
    <source>
        <dbReference type="Pfam" id="PF07933"/>
    </source>
</evidence>